<protein>
    <submittedName>
        <fullName evidence="1">Uncharacterized protein</fullName>
    </submittedName>
</protein>
<accession>A0A6M3J677</accession>
<dbReference type="EMBL" id="MT141530">
    <property type="protein sequence ID" value="QJA64978.1"/>
    <property type="molecule type" value="Genomic_DNA"/>
</dbReference>
<evidence type="ECO:0000313" key="1">
    <source>
        <dbReference type="EMBL" id="QJA64978.1"/>
    </source>
</evidence>
<proteinExistence type="predicted"/>
<reference evidence="1" key="1">
    <citation type="submission" date="2020-03" db="EMBL/GenBank/DDBJ databases">
        <title>The deep terrestrial virosphere.</title>
        <authorList>
            <person name="Holmfeldt K."/>
            <person name="Nilsson E."/>
            <person name="Simone D."/>
            <person name="Lopez-Fernandez M."/>
            <person name="Wu X."/>
            <person name="de Brujin I."/>
            <person name="Lundin D."/>
            <person name="Andersson A."/>
            <person name="Bertilsson S."/>
            <person name="Dopson M."/>
        </authorList>
    </citation>
    <scope>NUCLEOTIDE SEQUENCE</scope>
    <source>
        <strain evidence="1">MM415B00446</strain>
    </source>
</reference>
<gene>
    <name evidence="1" type="ORF">MM415B00446_0002</name>
</gene>
<name>A0A6M3J677_9ZZZZ</name>
<organism evidence="1">
    <name type="scientific">viral metagenome</name>
    <dbReference type="NCBI Taxonomy" id="1070528"/>
    <lineage>
        <taxon>unclassified sequences</taxon>
        <taxon>metagenomes</taxon>
        <taxon>organismal metagenomes</taxon>
    </lineage>
</organism>
<dbReference type="AlphaFoldDB" id="A0A6M3J677"/>
<sequence>MMIASDIEHSLEYQTECPKCGASYREMEKSLHEGVDSDNCYNALLILGNCRVCQLRFRSEIKQLKGEG</sequence>